<dbReference type="PANTHER" id="PTHR43540:SF6">
    <property type="entry name" value="ISOCHORISMATASE-LIKE DOMAIN-CONTAINING PROTEIN"/>
    <property type="match status" value="1"/>
</dbReference>
<dbReference type="InterPro" id="IPR050272">
    <property type="entry name" value="Isochorismatase-like_hydrls"/>
</dbReference>
<organism evidence="3 4">
    <name type="scientific">Roseateles flavus</name>
    <dbReference type="NCBI Taxonomy" id="3149041"/>
    <lineage>
        <taxon>Bacteria</taxon>
        <taxon>Pseudomonadati</taxon>
        <taxon>Pseudomonadota</taxon>
        <taxon>Betaproteobacteria</taxon>
        <taxon>Burkholderiales</taxon>
        <taxon>Sphaerotilaceae</taxon>
        <taxon>Roseateles</taxon>
    </lineage>
</organism>
<evidence type="ECO:0000313" key="4">
    <source>
        <dbReference type="Proteomes" id="UP001462640"/>
    </source>
</evidence>
<name>A0ABV0GGP9_9BURK</name>
<reference evidence="3 4" key="1">
    <citation type="submission" date="2024-05" db="EMBL/GenBank/DDBJ databases">
        <title>Roseateles sp. 2.12 16S ribosomal RNA gene Genome sequencing and assembly.</title>
        <authorList>
            <person name="Woo H."/>
        </authorList>
    </citation>
    <scope>NUCLEOTIDE SEQUENCE [LARGE SCALE GENOMIC DNA]</scope>
    <source>
        <strain evidence="3 4">2.12</strain>
    </source>
</reference>
<dbReference type="SUPFAM" id="SSF52499">
    <property type="entry name" value="Isochorismatase-like hydrolases"/>
    <property type="match status" value="1"/>
</dbReference>
<dbReference type="Pfam" id="PF00857">
    <property type="entry name" value="Isochorismatase"/>
    <property type="match status" value="1"/>
</dbReference>
<dbReference type="InterPro" id="IPR036380">
    <property type="entry name" value="Isochorismatase-like_sf"/>
</dbReference>
<accession>A0ABV0GGP9</accession>
<dbReference type="Proteomes" id="UP001462640">
    <property type="component" value="Unassembled WGS sequence"/>
</dbReference>
<protein>
    <submittedName>
        <fullName evidence="3">Isochorismatase family protein</fullName>
    </submittedName>
</protein>
<evidence type="ECO:0000256" key="1">
    <source>
        <dbReference type="ARBA" id="ARBA00022801"/>
    </source>
</evidence>
<dbReference type="RefSeq" id="WP_347611301.1">
    <property type="nucleotide sequence ID" value="NZ_JBDPZC010000007.1"/>
</dbReference>
<dbReference type="PANTHER" id="PTHR43540">
    <property type="entry name" value="PEROXYUREIDOACRYLATE/UREIDOACRYLATE AMIDOHYDROLASE-RELATED"/>
    <property type="match status" value="1"/>
</dbReference>
<dbReference type="InterPro" id="IPR000868">
    <property type="entry name" value="Isochorismatase-like_dom"/>
</dbReference>
<sequence>MKIAGQHPALPRSDEVLLLVDVISSFRFPGGAALARQALPVARAIQRLKQSLQARGVPAIHANDNEGRWHARFDALQVQHRTQDKLAAEIAQRLVLVGLSTDFCIQFTAMDACLRGCALHIPGDCTATLDPRHKRASLAYMRRVLKADTRRSGA</sequence>
<dbReference type="Gene3D" id="3.40.50.850">
    <property type="entry name" value="Isochorismatase-like"/>
    <property type="match status" value="1"/>
</dbReference>
<proteinExistence type="predicted"/>
<dbReference type="EMBL" id="JBDPZC010000007">
    <property type="protein sequence ID" value="MEO3714215.1"/>
    <property type="molecule type" value="Genomic_DNA"/>
</dbReference>
<feature type="domain" description="Isochorismatase-like" evidence="2">
    <location>
        <begin position="83"/>
        <end position="142"/>
    </location>
</feature>
<gene>
    <name evidence="3" type="ORF">ABDJ40_15725</name>
</gene>
<evidence type="ECO:0000313" key="3">
    <source>
        <dbReference type="EMBL" id="MEO3714215.1"/>
    </source>
</evidence>
<keyword evidence="1" id="KW-0378">Hydrolase</keyword>
<evidence type="ECO:0000259" key="2">
    <source>
        <dbReference type="Pfam" id="PF00857"/>
    </source>
</evidence>
<comment type="caution">
    <text evidence="3">The sequence shown here is derived from an EMBL/GenBank/DDBJ whole genome shotgun (WGS) entry which is preliminary data.</text>
</comment>
<keyword evidence="4" id="KW-1185">Reference proteome</keyword>